<dbReference type="InterPro" id="IPR013087">
    <property type="entry name" value="Znf_C2H2_type"/>
</dbReference>
<evidence type="ECO:0000256" key="5">
    <source>
        <dbReference type="ARBA" id="ARBA00023242"/>
    </source>
</evidence>
<dbReference type="SMART" id="SM00451">
    <property type="entry name" value="ZnF_U1"/>
    <property type="match status" value="4"/>
</dbReference>
<protein>
    <submittedName>
        <fullName evidence="8">Matrin-3</fullName>
    </submittedName>
</protein>
<dbReference type="Gene3D" id="3.30.70.330">
    <property type="match status" value="1"/>
</dbReference>
<feature type="region of interest" description="Disordered" evidence="6">
    <location>
        <begin position="1522"/>
        <end position="1542"/>
    </location>
</feature>
<sequence length="1542" mass="172298">MSQKHPYTIRGDDFQSHEDMHGDSYQRQSSMYRPSVRSLSQEQTRSTTFSNRTVDSSVQLPGALSFLYSCGLDSSDIAHLAEIPEHLFTAETLSSLLSQIKERKLSRASTSSSSSSRPSTSQTYDTLNHAWEGSTHTTSVEYPIDRPAPPVYPAPPKQGKTWQDCWENPRQRSSSRSSSSSVPDYNVYKNTIRDHRAKVSQGSSSRSFIDSRPKPLLSLKLEPPVVEPTRKETSDFHCKIPHDFPHVCHLCDISVCSTKDWFSHVRGNNNHVKSQLDLLKRNESFKVYKVPTKTEASDFNGIAPPVFPYLCVLCNITVFSEKRCSRVVSFIPLPVGEGIATELTAIAKRFGSVRKCLFLPNRGYVEMGCLSEARKLVEHYSANQLKIKGKLIQVTYSCDYNSLRQVVLEAEGNCKPSLHTQRRSPSPRRRRSSERSRSSPKRKSSSERNYSSTKRKRSPEMSHSSGSPGIKDKDNSKKFKANDSTSVQPYRSSGSAAKATTTNNNNVEGLNVNSDRKGLEVGAELAHEPTTSDQRNLPSELMDVTDNQLKEKDITTGNDSPNDDPSEAPNSQKEDQKFIEVTDHVNKSTAEPKTSENPKDSAIQPKEERVDLKETCKVLEVRSLAIVEDNTEEAPLSRKSEEQKPSAGKVFSAPQKYNSKVNNEHRAAHNNFTTKTLNVELKTAQKVNSDINVAPIESSSVASSAGVCKKSQKPTEAPTPPTESVKQPENTTTDALGPYEPNVPVGVEFVKMGYYCRVCQLFYSSEKAAKKVHCSSQAHFEKLKFCQPCSMSQKYPYTISGDDFQSHQDMYADSYQRHCSTYQPSAISSSQEQTCSTTSSNRPADSTAPLTGMALSFLHSCGLDSDDLADLAELPEHLITVETLPQLLLQVKERKLSRASSTRPSTSQPLDNTSAHAWESSSHTTLVKYPIDCPDQPSYPLPPEQVQTWQDRWGNPRRMSTLTTGGSSSKSSSIPDYSISQDSYRDTTKSPEPSSHTFVDFGPRPLLSLKLEPPIVTPTRKEASDFNGKIPPDFPHLCRLCDFTVHSTKDWLVHIESSEHADRQLDFVKNCILPSPLGVSKCDDCCGKAWSAHVSGVQHAKSQLKLMERRSPSPKRHSADRTRRSPKERDSSDRTRCSPKRRGSSDRTRSSPKRKRSAEMTHSSPKRKRSAERIHSSPKRWCSSDRTHSSPKRRHLTEKTYTDRSNHVKEQEDSQNFRENDGTDHCSNAETEESRADTEKKIVCTNNVDSVDSDSDLEGVEVIADDGEELAHDIDDYEPATSEGENLPSEPMEVTNVHTTEEVNTGDNSPNYFPSEAPNSLIEGKKFEDHEDVEIKEEDHDFPNILENCVTLDEFTAENSLDCPESEEAKPSIPQTEDSSGEATTSTNPVMQSDNEPEAPKEESVSKEKHDTERVTDDLKESFGKVLEVKNLPNAEDYTDVDFLNIIQRYGDVTCHVLFPSCKKESTNNHKNDALNGNTDPANEPAETDEPVGTEFVRPVVGYFCNLCNVIYASEEEAKDEHCRSLSHRKKVKDHKDGSVKK</sequence>
<feature type="compositionally biased region" description="Basic and acidic residues" evidence="6">
    <location>
        <begin position="1398"/>
        <end position="1417"/>
    </location>
</feature>
<dbReference type="InterPro" id="IPR000690">
    <property type="entry name" value="Matrin/U1-C_Znf_C2H2"/>
</dbReference>
<feature type="region of interest" description="Disordered" evidence="6">
    <location>
        <begin position="526"/>
        <end position="610"/>
    </location>
</feature>
<dbReference type="InterPro" id="IPR026811">
    <property type="entry name" value="CIZ1"/>
</dbReference>
<evidence type="ECO:0000259" key="7">
    <source>
        <dbReference type="PROSITE" id="PS50171"/>
    </source>
</evidence>
<dbReference type="PANTHER" id="PTHR15491">
    <property type="match status" value="1"/>
</dbReference>
<evidence type="ECO:0000256" key="3">
    <source>
        <dbReference type="ARBA" id="ARBA00022771"/>
    </source>
</evidence>
<feature type="region of interest" description="Disordered" evidence="6">
    <location>
        <begin position="1101"/>
        <end position="1238"/>
    </location>
</feature>
<keyword evidence="3" id="KW-0863">Zinc-finger</keyword>
<feature type="compositionally biased region" description="Polar residues" evidence="6">
    <location>
        <begin position="25"/>
        <end position="53"/>
    </location>
</feature>
<dbReference type="Proteomes" id="UP000319801">
    <property type="component" value="Unassembled WGS sequence"/>
</dbReference>
<gene>
    <name evidence="8" type="ORF">Baya_2320</name>
</gene>
<feature type="compositionally biased region" description="Polar residues" evidence="6">
    <location>
        <begin position="898"/>
        <end position="917"/>
    </location>
</feature>
<feature type="compositionally biased region" description="Low complexity" evidence="6">
    <location>
        <begin position="828"/>
        <end position="840"/>
    </location>
</feature>
<feature type="region of interest" description="Disordered" evidence="6">
    <location>
        <begin position="824"/>
        <end position="846"/>
    </location>
</feature>
<feature type="compositionally biased region" description="Polar residues" evidence="6">
    <location>
        <begin position="1373"/>
        <end position="1394"/>
    </location>
</feature>
<dbReference type="GO" id="GO:0005634">
    <property type="term" value="C:nucleus"/>
    <property type="evidence" value="ECO:0007669"/>
    <property type="project" value="UniProtKB-SubCell"/>
</dbReference>
<evidence type="ECO:0000256" key="2">
    <source>
        <dbReference type="ARBA" id="ARBA00022723"/>
    </source>
</evidence>
<feature type="compositionally biased region" description="Basic and acidic residues" evidence="6">
    <location>
        <begin position="572"/>
        <end position="586"/>
    </location>
</feature>
<dbReference type="GO" id="GO:0003676">
    <property type="term" value="F:nucleic acid binding"/>
    <property type="evidence" value="ECO:0007669"/>
    <property type="project" value="InterPro"/>
</dbReference>
<organism evidence="8 9">
    <name type="scientific">Bagarius yarrelli</name>
    <name type="common">Goonch</name>
    <name type="synonym">Bagrus yarrelli</name>
    <dbReference type="NCBI Taxonomy" id="175774"/>
    <lineage>
        <taxon>Eukaryota</taxon>
        <taxon>Metazoa</taxon>
        <taxon>Chordata</taxon>
        <taxon>Craniata</taxon>
        <taxon>Vertebrata</taxon>
        <taxon>Euteleostomi</taxon>
        <taxon>Actinopterygii</taxon>
        <taxon>Neopterygii</taxon>
        <taxon>Teleostei</taxon>
        <taxon>Ostariophysi</taxon>
        <taxon>Siluriformes</taxon>
        <taxon>Sisoridae</taxon>
        <taxon>Sisorinae</taxon>
        <taxon>Bagarius</taxon>
    </lineage>
</organism>
<evidence type="ECO:0000256" key="1">
    <source>
        <dbReference type="ARBA" id="ARBA00004123"/>
    </source>
</evidence>
<feature type="region of interest" description="Disordered" evidence="6">
    <location>
        <begin position="139"/>
        <end position="210"/>
    </location>
</feature>
<dbReference type="InterPro" id="IPR003604">
    <property type="entry name" value="Matrin/U1-like-C_Znf_C2H2"/>
</dbReference>
<feature type="compositionally biased region" description="Pro residues" evidence="6">
    <location>
        <begin position="146"/>
        <end position="156"/>
    </location>
</feature>
<accession>A0A556TNN8</accession>
<dbReference type="PROSITE" id="PS50171">
    <property type="entry name" value="ZF_MATRIN"/>
    <property type="match status" value="2"/>
</dbReference>
<feature type="compositionally biased region" description="Basic and acidic residues" evidence="6">
    <location>
        <begin position="1106"/>
        <end position="1136"/>
    </location>
</feature>
<feature type="region of interest" description="Disordered" evidence="6">
    <location>
        <begin position="951"/>
        <end position="1001"/>
    </location>
</feature>
<feature type="region of interest" description="Disordered" evidence="6">
    <location>
        <begin position="896"/>
        <end position="917"/>
    </location>
</feature>
<reference evidence="8 9" key="1">
    <citation type="journal article" date="2019" name="Genome Biol. Evol.">
        <title>Whole-Genome Sequencing of the Giant Devil Catfish, Bagarius yarrelli.</title>
        <authorList>
            <person name="Jiang W."/>
            <person name="Lv Y."/>
            <person name="Cheng L."/>
            <person name="Yang K."/>
            <person name="Chao B."/>
            <person name="Wang X."/>
            <person name="Li Y."/>
            <person name="Pan X."/>
            <person name="You X."/>
            <person name="Zhang Y."/>
            <person name="Yang J."/>
            <person name="Li J."/>
            <person name="Zhang X."/>
            <person name="Liu S."/>
            <person name="Sun C."/>
            <person name="Yang J."/>
            <person name="Shi Q."/>
        </authorList>
    </citation>
    <scope>NUCLEOTIDE SEQUENCE [LARGE SCALE GENOMIC DNA]</scope>
    <source>
        <strain evidence="8">JWS20170419001</strain>
        <tissue evidence="8">Muscle</tissue>
    </source>
</reference>
<keyword evidence="5" id="KW-0539">Nucleus</keyword>
<feature type="region of interest" description="Disordered" evidence="6">
    <location>
        <begin position="1466"/>
        <end position="1491"/>
    </location>
</feature>
<comment type="subcellular location">
    <subcellularLocation>
        <location evidence="1">Nucleus</location>
    </subcellularLocation>
</comment>
<feature type="compositionally biased region" description="Basic and acidic residues" evidence="6">
    <location>
        <begin position="10"/>
        <end position="24"/>
    </location>
</feature>
<dbReference type="InterPro" id="IPR035979">
    <property type="entry name" value="RBD_domain_sf"/>
</dbReference>
<feature type="region of interest" description="Disordered" evidence="6">
    <location>
        <begin position="705"/>
        <end position="740"/>
    </location>
</feature>
<dbReference type="PANTHER" id="PTHR15491:SF9">
    <property type="entry name" value="CIP1-INTERACTING ZINC FINGER PROTEIN"/>
    <property type="match status" value="1"/>
</dbReference>
<dbReference type="SUPFAM" id="SSF54928">
    <property type="entry name" value="RNA-binding domain, RBD"/>
    <property type="match status" value="1"/>
</dbReference>
<feature type="compositionally biased region" description="Polar residues" evidence="6">
    <location>
        <begin position="482"/>
        <end position="499"/>
    </location>
</feature>
<evidence type="ECO:0000256" key="6">
    <source>
        <dbReference type="SAM" id="MobiDB-lite"/>
    </source>
</evidence>
<feature type="region of interest" description="Disordered" evidence="6">
    <location>
        <begin position="416"/>
        <end position="513"/>
    </location>
</feature>
<evidence type="ECO:0000313" key="8">
    <source>
        <dbReference type="EMBL" id="TSK28133.1"/>
    </source>
</evidence>
<feature type="region of interest" description="Disordered" evidence="6">
    <location>
        <begin position="630"/>
        <end position="652"/>
    </location>
</feature>
<feature type="region of interest" description="Disordered" evidence="6">
    <location>
        <begin position="1"/>
        <end position="53"/>
    </location>
</feature>
<feature type="compositionally biased region" description="Basic and acidic residues" evidence="6">
    <location>
        <begin position="1197"/>
        <end position="1224"/>
    </location>
</feature>
<feature type="compositionally biased region" description="Basic and acidic residues" evidence="6">
    <location>
        <begin position="470"/>
        <end position="481"/>
    </location>
</feature>
<dbReference type="SMART" id="SM00355">
    <property type="entry name" value="ZnF_C2H2"/>
    <property type="match status" value="4"/>
</dbReference>
<name>A0A556TNN8_BAGYA</name>
<feature type="domain" description="Matrin-type" evidence="7">
    <location>
        <begin position="1503"/>
        <end position="1534"/>
    </location>
</feature>
<feature type="compositionally biased region" description="Basic and acidic residues" evidence="6">
    <location>
        <begin position="635"/>
        <end position="644"/>
    </location>
</feature>
<feature type="compositionally biased region" description="Basic residues" evidence="6">
    <location>
        <begin position="420"/>
        <end position="443"/>
    </location>
</feature>
<dbReference type="GO" id="GO:0008270">
    <property type="term" value="F:zinc ion binding"/>
    <property type="evidence" value="ECO:0007669"/>
    <property type="project" value="UniProtKB-KW"/>
</dbReference>
<keyword evidence="9" id="KW-1185">Reference proteome</keyword>
<feature type="compositionally biased region" description="Polar residues" evidence="6">
    <location>
        <begin position="722"/>
        <end position="734"/>
    </location>
</feature>
<feature type="compositionally biased region" description="Basic and acidic residues" evidence="6">
    <location>
        <begin position="593"/>
        <end position="610"/>
    </location>
</feature>
<dbReference type="OrthoDB" id="10072641at2759"/>
<feature type="compositionally biased region" description="Low complexity" evidence="6">
    <location>
        <begin position="172"/>
        <end position="181"/>
    </location>
</feature>
<feature type="compositionally biased region" description="Low complexity" evidence="6">
    <location>
        <begin position="967"/>
        <end position="982"/>
    </location>
</feature>
<dbReference type="EMBL" id="VCAZ01000008">
    <property type="protein sequence ID" value="TSK28133.1"/>
    <property type="molecule type" value="Genomic_DNA"/>
</dbReference>
<dbReference type="InterPro" id="IPR012677">
    <property type="entry name" value="Nucleotide-bd_a/b_plait_sf"/>
</dbReference>
<comment type="caution">
    <text evidence="8">The sequence shown here is derived from an EMBL/GenBank/DDBJ whole genome shotgun (WGS) entry which is preliminary data.</text>
</comment>
<keyword evidence="2" id="KW-0479">Metal-binding</keyword>
<feature type="domain" description="Matrin-type" evidence="7">
    <location>
        <begin position="754"/>
        <end position="785"/>
    </location>
</feature>
<evidence type="ECO:0000313" key="9">
    <source>
        <dbReference type="Proteomes" id="UP000319801"/>
    </source>
</evidence>
<keyword evidence="4" id="KW-0862">Zinc</keyword>
<evidence type="ECO:0000256" key="4">
    <source>
        <dbReference type="ARBA" id="ARBA00022833"/>
    </source>
</evidence>
<feature type="region of interest" description="Disordered" evidence="6">
    <location>
        <begin position="1362"/>
        <end position="1417"/>
    </location>
</feature>
<proteinExistence type="predicted"/>